<organism evidence="2 3">
    <name type="scientific">Candidatus Moanibacter tarae</name>
    <dbReference type="NCBI Taxonomy" id="2200854"/>
    <lineage>
        <taxon>Bacteria</taxon>
        <taxon>Pseudomonadati</taxon>
        <taxon>Verrucomicrobiota</taxon>
        <taxon>Opitutia</taxon>
        <taxon>Puniceicoccales</taxon>
        <taxon>Puniceicoccales incertae sedis</taxon>
        <taxon>Candidatus Moanibacter</taxon>
    </lineage>
</organism>
<name>A0A2Z4AN43_9BACT</name>
<dbReference type="InterPro" id="IPR036188">
    <property type="entry name" value="FAD/NAD-bd_sf"/>
</dbReference>
<feature type="domain" description="Amine oxidase" evidence="1">
    <location>
        <begin position="69"/>
        <end position="500"/>
    </location>
</feature>
<sequence length="502" mass="57599">MNRRRFIRLSSGAFLTGLTGGCGGQSSEDNQYEIKVVSDRLQAHQLFQGNVLPLDDVINTDAIIVGGGIAGLAAAAHLGARDYHLFELSDRWGGSSSSQRHGREEFSQGAHYELAYPDYYGAEALGLLERLNVIVFDGIRRMWDFREKQYLIPQSIKSICFDRGQPREGVMPEGEERFLDFLGPYLGRMPLPTRLIEKENRRLNEMTFHEYIRTESELPEPLRRAIDYQMLDDYGSTGDQISALAGVHYYTCRPYYTQKVELFSPPQGNAYFVQKLLDVLPPEQIHLHHMVNNITVEKQGVEVEVSDFAVGRRRRIRCQNVIFAGHKLGLKYILPKLYSFFNQVSYAPWVVLNFVLRDHHRDRSFWQNEWLGKETDFLGFVDSDSQYNPNPKKRVLTAYFCLPEDQRWRLTSLEDPVESKRWASRAMILLNKMFSHPIDNLVEAIYIKAMGHAMPIPKPGYLFRDANDARLYPEIVFAGVDNGRLPLFFEALDSGISAAKLI</sequence>
<gene>
    <name evidence="2" type="ORF">DF168_01959</name>
</gene>
<dbReference type="Proteomes" id="UP000247465">
    <property type="component" value="Chromosome"/>
</dbReference>
<dbReference type="PANTHER" id="PTHR42923">
    <property type="entry name" value="PROTOPORPHYRINOGEN OXIDASE"/>
    <property type="match status" value="1"/>
</dbReference>
<dbReference type="KEGG" id="mtar:DF168_01959"/>
<dbReference type="GO" id="GO:0016491">
    <property type="term" value="F:oxidoreductase activity"/>
    <property type="evidence" value="ECO:0007669"/>
    <property type="project" value="InterPro"/>
</dbReference>
<dbReference type="Gene3D" id="3.50.50.60">
    <property type="entry name" value="FAD/NAD(P)-binding domain"/>
    <property type="match status" value="1"/>
</dbReference>
<evidence type="ECO:0000313" key="2">
    <source>
        <dbReference type="EMBL" id="AWT60740.1"/>
    </source>
</evidence>
<dbReference type="InterPro" id="IPR002937">
    <property type="entry name" value="Amino_oxidase"/>
</dbReference>
<dbReference type="Pfam" id="PF01593">
    <property type="entry name" value="Amino_oxidase"/>
    <property type="match status" value="1"/>
</dbReference>
<accession>A0A2Z4AN43</accession>
<proteinExistence type="predicted"/>
<dbReference type="InterPro" id="IPR050464">
    <property type="entry name" value="Zeta_carotene_desat/Oxidored"/>
</dbReference>
<dbReference type="AlphaFoldDB" id="A0A2Z4AN43"/>
<reference evidence="2 3" key="1">
    <citation type="submission" date="2018-06" db="EMBL/GenBank/DDBJ databases">
        <title>Draft Genome Sequence of a Novel Marine Bacterium Related to the Verrucomicrobia.</title>
        <authorList>
            <person name="Vosseberg J."/>
            <person name="Martijn J."/>
            <person name="Ettema T.J.G."/>
        </authorList>
    </citation>
    <scope>NUCLEOTIDE SEQUENCE [LARGE SCALE GENOMIC DNA]</scope>
    <source>
        <strain evidence="2">TARA_B100001123</strain>
    </source>
</reference>
<dbReference type="PROSITE" id="PS51257">
    <property type="entry name" value="PROKAR_LIPOPROTEIN"/>
    <property type="match status" value="1"/>
</dbReference>
<protein>
    <recommendedName>
        <fullName evidence="1">Amine oxidase domain-containing protein</fullName>
    </recommendedName>
</protein>
<dbReference type="EMBL" id="CP029803">
    <property type="protein sequence ID" value="AWT60740.1"/>
    <property type="molecule type" value="Genomic_DNA"/>
</dbReference>
<dbReference type="SUPFAM" id="SSF51905">
    <property type="entry name" value="FAD/NAD(P)-binding domain"/>
    <property type="match status" value="1"/>
</dbReference>
<evidence type="ECO:0000259" key="1">
    <source>
        <dbReference type="Pfam" id="PF01593"/>
    </source>
</evidence>
<evidence type="ECO:0000313" key="3">
    <source>
        <dbReference type="Proteomes" id="UP000247465"/>
    </source>
</evidence>